<keyword evidence="2" id="KW-1185">Reference proteome</keyword>
<proteinExistence type="predicted"/>
<name>A0A1N7MXY3_9PROT</name>
<reference evidence="1 2" key="1">
    <citation type="submission" date="2017-01" db="EMBL/GenBank/DDBJ databases">
        <authorList>
            <person name="Mah S.A."/>
            <person name="Swanson W.J."/>
            <person name="Moy G.W."/>
            <person name="Vacquier V.D."/>
        </authorList>
    </citation>
    <scope>NUCLEOTIDE SEQUENCE [LARGE SCALE GENOMIC DNA]</scope>
    <source>
        <strain evidence="1 2">DSM 11589</strain>
    </source>
</reference>
<dbReference type="RefSeq" id="WP_076400836.1">
    <property type="nucleotide sequence ID" value="NZ_FTOA01000004.1"/>
</dbReference>
<sequence>MSEIVLLVCETCRHPEDPATTPADDAAPLPRSGEKLLAMARDHLADVPGVRVDSMRCLMACRRPCAVHLRGPGRMAYVLGDFPAEDSSVATLAEYIRHYHASSDGVVPFKDWPQGVKGRFIARIPPV</sequence>
<organism evidence="1 2">
    <name type="scientific">Insolitispirillum peregrinum</name>
    <dbReference type="NCBI Taxonomy" id="80876"/>
    <lineage>
        <taxon>Bacteria</taxon>
        <taxon>Pseudomonadati</taxon>
        <taxon>Pseudomonadota</taxon>
        <taxon>Alphaproteobacteria</taxon>
        <taxon>Rhodospirillales</taxon>
        <taxon>Novispirillaceae</taxon>
        <taxon>Insolitispirillum</taxon>
    </lineage>
</organism>
<dbReference type="AlphaFoldDB" id="A0A1N7MXY3"/>
<evidence type="ECO:0000313" key="2">
    <source>
        <dbReference type="Proteomes" id="UP000185678"/>
    </source>
</evidence>
<dbReference type="Proteomes" id="UP000185678">
    <property type="component" value="Unassembled WGS sequence"/>
</dbReference>
<accession>A0A1N7MXY3</accession>
<protein>
    <submittedName>
        <fullName evidence="1">Predicted metal-binding protein</fullName>
    </submittedName>
</protein>
<dbReference type="EMBL" id="FTOA01000004">
    <property type="protein sequence ID" value="SIS90955.1"/>
    <property type="molecule type" value="Genomic_DNA"/>
</dbReference>
<dbReference type="InterPro" id="IPR012863">
    <property type="entry name" value="DUF1636"/>
</dbReference>
<evidence type="ECO:0000313" key="1">
    <source>
        <dbReference type="EMBL" id="SIS90955.1"/>
    </source>
</evidence>
<dbReference type="STRING" id="80876.SAMN05421779_104424"/>
<dbReference type="OrthoDB" id="424426at2"/>
<gene>
    <name evidence="1" type="ORF">SAMN05421779_104424</name>
</gene>
<dbReference type="Pfam" id="PF07845">
    <property type="entry name" value="DUF1636"/>
    <property type="match status" value="1"/>
</dbReference>